<evidence type="ECO:0000313" key="2">
    <source>
        <dbReference type="Proteomes" id="UP000663088"/>
    </source>
</evidence>
<accession>A0ABX7PUZ3</accession>
<reference evidence="1 2" key="1">
    <citation type="submission" date="2020-12" db="EMBL/GenBank/DDBJ databases">
        <authorList>
            <person name="Awala S.I."/>
            <person name="Gwak J.-H."/>
            <person name="Kim S.-J."/>
            <person name="Rhee S.-K."/>
        </authorList>
    </citation>
    <scope>NUCLEOTIDE SEQUENCE [LARGE SCALE GENOMIC DNA]</scope>
    <source>
        <strain evidence="1 2">IT5</strain>
    </source>
</reference>
<proteinExistence type="predicted"/>
<sequence>MSILAIFLAFYFFASYYEKQDDYYRLFLTQKPGSPIKEPHIFCEERGYVTMSPAKPMTRYFCVLDDPKFPTLWVKCWLNNTPVYMRRYRREEANKKVGRNFPSYADYIWLSDIITIYGGFTFQSQSESIVLPNPAFEKRDMFSIPVFFDRPINLPVDLTVVLDLGQMYGVIPGIGKTTSPYFLQWSYGQFFHLSPPGYRLFGSRAYWQWQNIYHIDQKIQAEWYAWYR</sequence>
<organism evidence="1 2">
    <name type="scientific">Candidatus Methylacidiphilum infernorum</name>
    <dbReference type="NCBI Taxonomy" id="511746"/>
    <lineage>
        <taxon>Bacteria</taxon>
        <taxon>Pseudomonadati</taxon>
        <taxon>Verrucomicrobiota</taxon>
        <taxon>Methylacidiphilae</taxon>
        <taxon>Methylacidiphilales</taxon>
        <taxon>Methylacidiphilaceae</taxon>
        <taxon>Methylacidiphilum (ex Ratnadevi et al. 2023)</taxon>
    </lineage>
</organism>
<dbReference type="Proteomes" id="UP000663088">
    <property type="component" value="Chromosome"/>
</dbReference>
<dbReference type="EMBL" id="CP065956">
    <property type="protein sequence ID" value="QSR86548.1"/>
    <property type="molecule type" value="Genomic_DNA"/>
</dbReference>
<dbReference type="RefSeq" id="WP_206846310.1">
    <property type="nucleotide sequence ID" value="NZ_CP065956.1"/>
</dbReference>
<gene>
    <name evidence="1" type="ORF">EM20IM_08660</name>
</gene>
<evidence type="ECO:0000313" key="1">
    <source>
        <dbReference type="EMBL" id="QSR86548.1"/>
    </source>
</evidence>
<name>A0ABX7PUZ3_9BACT</name>
<protein>
    <submittedName>
        <fullName evidence="1">Uncharacterized protein</fullName>
    </submittedName>
</protein>
<keyword evidence="2" id="KW-1185">Reference proteome</keyword>